<accession>A0A7M1KR03</accession>
<dbReference type="GO" id="GO:0016740">
    <property type="term" value="F:transferase activity"/>
    <property type="evidence" value="ECO:0007669"/>
    <property type="project" value="UniProtKB-KW"/>
</dbReference>
<dbReference type="EMBL" id="CP063065">
    <property type="protein sequence ID" value="QOQ78643.1"/>
    <property type="molecule type" value="Genomic_DNA"/>
</dbReference>
<dbReference type="Pfam" id="PF14305">
    <property type="entry name" value="ATPgrasp_TupA"/>
    <property type="match status" value="1"/>
</dbReference>
<organism evidence="1 2">
    <name type="scientific">Aerococcus urinaeequi</name>
    <dbReference type="NCBI Taxonomy" id="51665"/>
    <lineage>
        <taxon>Bacteria</taxon>
        <taxon>Bacillati</taxon>
        <taxon>Bacillota</taxon>
        <taxon>Bacilli</taxon>
        <taxon>Lactobacillales</taxon>
        <taxon>Aerococcaceae</taxon>
        <taxon>Aerococcus</taxon>
    </lineage>
</organism>
<proteinExistence type="predicted"/>
<dbReference type="RefSeq" id="WP_197558102.1">
    <property type="nucleotide sequence ID" value="NZ_CP063065.1"/>
</dbReference>
<dbReference type="AlphaFoldDB" id="A0A7M1KR03"/>
<dbReference type="InterPro" id="IPR029465">
    <property type="entry name" value="ATPgrasp_TupA"/>
</dbReference>
<reference evidence="1 2" key="1">
    <citation type="submission" date="2020-10" db="EMBL/GenBank/DDBJ databases">
        <title>Plasmid carrying two tetracycline resistance determinant.</title>
        <authorList>
            <person name="Yang Q."/>
        </authorList>
    </citation>
    <scope>NUCLEOTIDE SEQUENCE [LARGE SCALE GENOMIC DNA]</scope>
    <source>
        <strain evidence="1 2">T43</strain>
    </source>
</reference>
<sequence length="307" mass="35838">MKFRKIKVLVNNSHILSKFYSSFRKKLTKISPTLNTKVTYLFSKGTSINLKNPQTLDEKISWLKLNTYSNNPLIEQCADKYKVREYIRTIGKEDILNDIYKVYDEINDIRIKDLPQSFVLKWNMGAGGNLIVHDKNRVNLEEELNKLKLWKYNWDKDKPYLSNAEMQYTNIKPKLILEKYLGNEFGDTPIDYKFYCFNGKAEYVMLCIGRETGHPKFYFMDRKWNLVRINKDGKEADHDFSLPKPTQIDLMFEYADSLSKPFPFVRTDLYLVDGKIIFGELTFTPAGGIDANLPAESDLLLGSMLKL</sequence>
<dbReference type="Proteomes" id="UP000595091">
    <property type="component" value="Chromosome"/>
</dbReference>
<keyword evidence="1" id="KW-0808">Transferase</keyword>
<gene>
    <name evidence="1" type="ORF">IMX20_06495</name>
</gene>
<evidence type="ECO:0000313" key="2">
    <source>
        <dbReference type="Proteomes" id="UP000595091"/>
    </source>
</evidence>
<name>A0A7M1KR03_9LACT</name>
<dbReference type="SUPFAM" id="SSF56059">
    <property type="entry name" value="Glutathione synthetase ATP-binding domain-like"/>
    <property type="match status" value="1"/>
</dbReference>
<evidence type="ECO:0000313" key="1">
    <source>
        <dbReference type="EMBL" id="QOQ78643.1"/>
    </source>
</evidence>
<protein>
    <submittedName>
        <fullName evidence="1">Glycosyl transferase</fullName>
    </submittedName>
</protein>